<feature type="domain" description="Type III secretion system flagellar brake protein YcgR PilZN" evidence="5">
    <location>
        <begin position="23"/>
        <end position="112"/>
    </location>
</feature>
<dbReference type="STRING" id="493475.GARC_1749"/>
<comment type="caution">
    <text evidence="6">The sequence shown here is derived from an EMBL/GenBank/DDBJ whole genome shotgun (WGS) entry which is preliminary data.</text>
</comment>
<dbReference type="RefSeq" id="WP_007618833.1">
    <property type="nucleotide sequence ID" value="NZ_BAEO01000023.1"/>
</dbReference>
<name>K6Y437_9ALTE</name>
<dbReference type="GO" id="GO:0035438">
    <property type="term" value="F:cyclic-di-GMP binding"/>
    <property type="evidence" value="ECO:0007669"/>
    <property type="project" value="InterPro"/>
</dbReference>
<evidence type="ECO:0000259" key="5">
    <source>
        <dbReference type="Pfam" id="PF12945"/>
    </source>
</evidence>
<evidence type="ECO:0000256" key="2">
    <source>
        <dbReference type="ARBA" id="ARBA00022741"/>
    </source>
</evidence>
<dbReference type="OrthoDB" id="5761885at2"/>
<reference evidence="6 7" key="1">
    <citation type="journal article" date="2017" name="Antonie Van Leeuwenhoek">
        <title>Rhizobium rhizosphaerae sp. nov., a novel species isolated from rice rhizosphere.</title>
        <authorList>
            <person name="Zhao J.J."/>
            <person name="Zhang J."/>
            <person name="Zhang R.J."/>
            <person name="Zhang C.W."/>
            <person name="Yin H.Q."/>
            <person name="Zhang X.X."/>
        </authorList>
    </citation>
    <scope>NUCLEOTIDE SEQUENCE [LARGE SCALE GENOMIC DNA]</scope>
    <source>
        <strain evidence="6 7">BSs20135</strain>
    </source>
</reference>
<evidence type="ECO:0000256" key="1">
    <source>
        <dbReference type="ARBA" id="ARBA00022636"/>
    </source>
</evidence>
<keyword evidence="7" id="KW-1185">Reference proteome</keyword>
<feature type="domain" description="PilZ" evidence="4">
    <location>
        <begin position="138"/>
        <end position="223"/>
    </location>
</feature>
<evidence type="ECO:0000313" key="7">
    <source>
        <dbReference type="Proteomes" id="UP000006327"/>
    </source>
</evidence>
<keyword evidence="3" id="KW-0975">Bacterial flagellum</keyword>
<dbReference type="Gene3D" id="2.30.110.10">
    <property type="entry name" value="Electron Transport, Fmn-binding Protein, Chain A"/>
    <property type="match status" value="1"/>
</dbReference>
<dbReference type="InterPro" id="IPR012349">
    <property type="entry name" value="Split_barrel_FMN-bd"/>
</dbReference>
<dbReference type="Pfam" id="PF07238">
    <property type="entry name" value="PilZ"/>
    <property type="match status" value="1"/>
</dbReference>
<sequence>MAILQEKVGLTNKDLKKIRSMRPGRPIDLQLSTASTIKRVRTEFVGMDGTRCMIFRYPDEGKWGSLGDGIFKDKSIIARYILEDDTGEIIAFKVNIILVTTKPSHLIFTSFPLFIQSHDLRVESRAQTRIATSLFDTQSDSAICDSVVLDISIKGCRMSIDKRASGTRPKLKQVVNMYFAASKDKMSFLTGTIMNSKSDEVNLYYGVKFETPEEKVNELLQGLMLVMD</sequence>
<proteinExistence type="predicted"/>
<keyword evidence="2" id="KW-0547">Nucleotide-binding</keyword>
<dbReference type="SUPFAM" id="SSF141371">
    <property type="entry name" value="PilZ domain-like"/>
    <property type="match status" value="2"/>
</dbReference>
<evidence type="ECO:0000313" key="6">
    <source>
        <dbReference type="EMBL" id="GAC18721.1"/>
    </source>
</evidence>
<dbReference type="InterPro" id="IPR009926">
    <property type="entry name" value="T3SS_YcgR_PilZN"/>
</dbReference>
<dbReference type="AlphaFoldDB" id="K6Y437"/>
<gene>
    <name evidence="6" type="ORF">GARC_1749</name>
</gene>
<evidence type="ECO:0000259" key="4">
    <source>
        <dbReference type="Pfam" id="PF07238"/>
    </source>
</evidence>
<dbReference type="Gene3D" id="2.40.10.220">
    <property type="entry name" value="predicted glycosyltransferase like domains"/>
    <property type="match status" value="1"/>
</dbReference>
<evidence type="ECO:0000256" key="3">
    <source>
        <dbReference type="ARBA" id="ARBA00023143"/>
    </source>
</evidence>
<dbReference type="InterPro" id="IPR009875">
    <property type="entry name" value="PilZ_domain"/>
</dbReference>
<organism evidence="6 7">
    <name type="scientific">Paraglaciecola arctica BSs20135</name>
    <dbReference type="NCBI Taxonomy" id="493475"/>
    <lineage>
        <taxon>Bacteria</taxon>
        <taxon>Pseudomonadati</taxon>
        <taxon>Pseudomonadota</taxon>
        <taxon>Gammaproteobacteria</taxon>
        <taxon>Alteromonadales</taxon>
        <taxon>Alteromonadaceae</taxon>
        <taxon>Paraglaciecola</taxon>
    </lineage>
</organism>
<dbReference type="Pfam" id="PF12945">
    <property type="entry name" value="PilZNR"/>
    <property type="match status" value="1"/>
</dbReference>
<dbReference type="Proteomes" id="UP000006327">
    <property type="component" value="Unassembled WGS sequence"/>
</dbReference>
<dbReference type="eggNOG" id="COG5581">
    <property type="taxonomic scope" value="Bacteria"/>
</dbReference>
<keyword evidence="1" id="KW-0973">c-di-GMP</keyword>
<accession>K6Y437</accession>
<protein>
    <submittedName>
        <fullName evidence="6">Type IV pilus assembly PilZ</fullName>
    </submittedName>
</protein>
<dbReference type="EMBL" id="BAEO01000023">
    <property type="protein sequence ID" value="GAC18721.1"/>
    <property type="molecule type" value="Genomic_DNA"/>
</dbReference>